<dbReference type="EMBL" id="VHLH01000001">
    <property type="protein sequence ID" value="TPW32704.1"/>
    <property type="molecule type" value="Genomic_DNA"/>
</dbReference>
<gene>
    <name evidence="3" type="primary">ybgF</name>
    <name evidence="1" type="synonym">cpoB</name>
    <name evidence="3" type="ORF">FJU11_00300</name>
</gene>
<dbReference type="NCBIfam" id="TIGR02795">
    <property type="entry name" value="tol_pal_ybgF"/>
    <property type="match status" value="1"/>
</dbReference>
<dbReference type="InterPro" id="IPR014162">
    <property type="entry name" value="CpoB_C"/>
</dbReference>
<dbReference type="InterPro" id="IPR034706">
    <property type="entry name" value="CpoB"/>
</dbReference>
<organism evidence="3 4">
    <name type="scientific">Pararhizobium mangrovi</name>
    <dbReference type="NCBI Taxonomy" id="2590452"/>
    <lineage>
        <taxon>Bacteria</taxon>
        <taxon>Pseudomonadati</taxon>
        <taxon>Pseudomonadota</taxon>
        <taxon>Alphaproteobacteria</taxon>
        <taxon>Hyphomicrobiales</taxon>
        <taxon>Rhizobiaceae</taxon>
        <taxon>Rhizobium/Agrobacterium group</taxon>
        <taxon>Pararhizobium</taxon>
    </lineage>
</organism>
<dbReference type="GO" id="GO:0070206">
    <property type="term" value="P:protein trimerization"/>
    <property type="evidence" value="ECO:0007669"/>
    <property type="project" value="InterPro"/>
</dbReference>
<feature type="region of interest" description="Disordered" evidence="2">
    <location>
        <begin position="47"/>
        <end position="75"/>
    </location>
</feature>
<evidence type="ECO:0000256" key="1">
    <source>
        <dbReference type="HAMAP-Rule" id="MF_02066"/>
    </source>
</evidence>
<dbReference type="GO" id="GO:0043093">
    <property type="term" value="P:FtsZ-dependent cytokinesis"/>
    <property type="evidence" value="ECO:0007669"/>
    <property type="project" value="UniProtKB-UniRule"/>
</dbReference>
<comment type="caution">
    <text evidence="3">The sequence shown here is derived from an EMBL/GenBank/DDBJ whole genome shotgun (WGS) entry which is preliminary data.</text>
</comment>
<dbReference type="OrthoDB" id="7185608at2"/>
<comment type="subcellular location">
    <subcellularLocation>
        <location evidence="1">Periplasm</location>
    </subcellularLocation>
</comment>
<dbReference type="InterPro" id="IPR019734">
    <property type="entry name" value="TPR_rpt"/>
</dbReference>
<accession>A0A506UHB8</accession>
<dbReference type="Gene3D" id="1.25.40.10">
    <property type="entry name" value="Tetratricopeptide repeat domain"/>
    <property type="match status" value="1"/>
</dbReference>
<dbReference type="SUPFAM" id="SSF48452">
    <property type="entry name" value="TPR-like"/>
    <property type="match status" value="1"/>
</dbReference>
<evidence type="ECO:0000313" key="3">
    <source>
        <dbReference type="EMBL" id="TPW32704.1"/>
    </source>
</evidence>
<evidence type="ECO:0000313" key="4">
    <source>
        <dbReference type="Proteomes" id="UP000320314"/>
    </source>
</evidence>
<dbReference type="AlphaFoldDB" id="A0A506UHB8"/>
<sequence precursor="true">MRGTGSGVRVDGRKVEGTMKAVSKLLAAGLLLATASGAHAFSLSSLTGHGQNADARGENGQPVLMAQSSDDSVETGQLSEQVRKLTGKVEDLNYQLLQMQEQMRQMQKDYEFRFQQLEGGSASGGQPQQSGDAGKSATGGQKRKQGGDQASANDASDGAAPSSLGTMTVDENGNPVGGSVSDPGANASGPDDSASPKAIYDQAYNQVLDGQYEAAEKGFRDYLDIYPDGPQAGDATYWLGESAFAQGQFEDAARSFLDAHKKYPDSKKAPEALLKLGMSLAALKNTDTACATFREVGKRYPNAPGSVTKKVKSEEKRAGC</sequence>
<evidence type="ECO:0000256" key="2">
    <source>
        <dbReference type="SAM" id="MobiDB-lite"/>
    </source>
</evidence>
<feature type="compositionally biased region" description="Polar residues" evidence="2">
    <location>
        <begin position="66"/>
        <end position="75"/>
    </location>
</feature>
<dbReference type="HAMAP" id="MF_02066">
    <property type="entry name" value="CpoB"/>
    <property type="match status" value="1"/>
</dbReference>
<dbReference type="GO" id="GO:0030288">
    <property type="term" value="C:outer membrane-bounded periplasmic space"/>
    <property type="evidence" value="ECO:0007669"/>
    <property type="project" value="UniProtKB-UniRule"/>
</dbReference>
<reference evidence="3 4" key="1">
    <citation type="submission" date="2019-06" db="EMBL/GenBank/DDBJ databases">
        <authorList>
            <person name="Li M."/>
        </authorList>
    </citation>
    <scope>NUCLEOTIDE SEQUENCE [LARGE SCALE GENOMIC DNA]</scope>
    <source>
        <strain evidence="3 4">BGMRC6574</strain>
    </source>
</reference>
<keyword evidence="1" id="KW-0175">Coiled coil</keyword>
<dbReference type="InterPro" id="IPR011990">
    <property type="entry name" value="TPR-like_helical_dom_sf"/>
</dbReference>
<keyword evidence="4" id="KW-1185">Reference proteome</keyword>
<feature type="signal peptide" evidence="1">
    <location>
        <begin position="1"/>
        <end position="40"/>
    </location>
</feature>
<proteinExistence type="inferred from homology"/>
<feature type="coiled-coil region" evidence="1">
    <location>
        <begin position="82"/>
        <end position="109"/>
    </location>
</feature>
<feature type="chain" id="PRO_5021521462" description="Cell division coordinator CpoB" evidence="1">
    <location>
        <begin position="41"/>
        <end position="320"/>
    </location>
</feature>
<keyword evidence="1" id="KW-0131">Cell cycle</keyword>
<dbReference type="Proteomes" id="UP000320314">
    <property type="component" value="Unassembled WGS sequence"/>
</dbReference>
<comment type="function">
    <text evidence="1">Mediates coordination of peptidoglycan synthesis and outer membrane constriction during cell division.</text>
</comment>
<dbReference type="Pfam" id="PF13432">
    <property type="entry name" value="TPR_16"/>
    <property type="match status" value="1"/>
</dbReference>
<keyword evidence="1" id="KW-0132">Cell division</keyword>
<protein>
    <recommendedName>
        <fullName evidence="1">Cell division coordinator CpoB</fullName>
    </recommendedName>
</protein>
<feature type="region of interest" description="Disordered" evidence="2">
    <location>
        <begin position="118"/>
        <end position="197"/>
    </location>
</feature>
<keyword evidence="1" id="KW-0732">Signal</keyword>
<dbReference type="Pfam" id="PF13174">
    <property type="entry name" value="TPR_6"/>
    <property type="match status" value="1"/>
</dbReference>
<keyword evidence="1" id="KW-0574">Periplasm</keyword>
<name>A0A506UHB8_9HYPH</name>
<feature type="compositionally biased region" description="Low complexity" evidence="2">
    <location>
        <begin position="124"/>
        <end position="134"/>
    </location>
</feature>
<comment type="similarity">
    <text evidence="1">Belongs to the CpoB family.</text>
</comment>